<organism evidence="13">
    <name type="scientific">Myoviridae sp. ctTOm1</name>
    <dbReference type="NCBI Taxonomy" id="2826657"/>
    <lineage>
        <taxon>Viruses</taxon>
        <taxon>Duplodnaviria</taxon>
        <taxon>Heunggongvirae</taxon>
        <taxon>Uroviricota</taxon>
        <taxon>Caudoviricetes</taxon>
    </lineage>
</organism>
<evidence type="ECO:0000256" key="2">
    <source>
        <dbReference type="ARBA" id="ARBA00022705"/>
    </source>
</evidence>
<dbReference type="GO" id="GO:0043139">
    <property type="term" value="F:5'-3' DNA helicase activity"/>
    <property type="evidence" value="ECO:0007669"/>
    <property type="project" value="UniProtKB-EC"/>
</dbReference>
<dbReference type="PANTHER" id="PTHR30153:SF2">
    <property type="entry name" value="REPLICATIVE DNA HELICASE"/>
    <property type="match status" value="1"/>
</dbReference>
<keyword evidence="8" id="KW-0413">Isomerase</keyword>
<dbReference type="Pfam" id="PF00772">
    <property type="entry name" value="DnaB"/>
    <property type="match status" value="1"/>
</dbReference>
<keyword evidence="7" id="KW-0238">DNA-binding</keyword>
<proteinExistence type="inferred from homology"/>
<keyword evidence="5 13" id="KW-0347">Helicase</keyword>
<dbReference type="EMBL" id="BK015057">
    <property type="protein sequence ID" value="DAD89269.1"/>
    <property type="molecule type" value="Genomic_DNA"/>
</dbReference>
<keyword evidence="2" id="KW-0235">DNA replication</keyword>
<reference evidence="13" key="1">
    <citation type="journal article" date="2021" name="Proc. Natl. Acad. Sci. U.S.A.">
        <title>A Catalog of Tens of Thousands of Viruses from Human Metagenomes Reveals Hidden Associations with Chronic Diseases.</title>
        <authorList>
            <person name="Tisza M.J."/>
            <person name="Buck C.B."/>
        </authorList>
    </citation>
    <scope>NUCLEOTIDE SEQUENCE</scope>
    <source>
        <strain evidence="13">CtTOm1</strain>
    </source>
</reference>
<dbReference type="Pfam" id="PF03796">
    <property type="entry name" value="DnaB_C"/>
    <property type="match status" value="1"/>
</dbReference>
<evidence type="ECO:0000259" key="11">
    <source>
        <dbReference type="Pfam" id="PF00772"/>
    </source>
</evidence>
<comment type="catalytic activity">
    <reaction evidence="10">
        <text>ATP + H2O = ADP + phosphate + H(+)</text>
        <dbReference type="Rhea" id="RHEA:13065"/>
        <dbReference type="ChEBI" id="CHEBI:15377"/>
        <dbReference type="ChEBI" id="CHEBI:15378"/>
        <dbReference type="ChEBI" id="CHEBI:30616"/>
        <dbReference type="ChEBI" id="CHEBI:43474"/>
        <dbReference type="ChEBI" id="CHEBI:456216"/>
        <dbReference type="EC" id="5.6.2.3"/>
    </reaction>
</comment>
<evidence type="ECO:0000256" key="6">
    <source>
        <dbReference type="ARBA" id="ARBA00022840"/>
    </source>
</evidence>
<evidence type="ECO:0000256" key="9">
    <source>
        <dbReference type="ARBA" id="ARBA00044969"/>
    </source>
</evidence>
<keyword evidence="4" id="KW-0378">Hydrolase</keyword>
<feature type="domain" description="SF4 helicase" evidence="12">
    <location>
        <begin position="207"/>
        <end position="355"/>
    </location>
</feature>
<protein>
    <recommendedName>
        <fullName evidence="9">DNA 5'-3' helicase</fullName>
        <ecNumber evidence="9">5.6.2.3</ecNumber>
    </recommendedName>
</protein>
<dbReference type="InterPro" id="IPR007694">
    <property type="entry name" value="DNA_helicase_DnaB-like_C"/>
</dbReference>
<dbReference type="EC" id="5.6.2.3" evidence="9"/>
<evidence type="ECO:0000256" key="3">
    <source>
        <dbReference type="ARBA" id="ARBA00022741"/>
    </source>
</evidence>
<feature type="domain" description="DNA helicase DnaB-like N-terminal" evidence="11">
    <location>
        <begin position="4"/>
        <end position="95"/>
    </location>
</feature>
<dbReference type="InterPro" id="IPR027417">
    <property type="entry name" value="P-loop_NTPase"/>
</dbReference>
<evidence type="ECO:0000313" key="13">
    <source>
        <dbReference type="EMBL" id="DAD89269.1"/>
    </source>
</evidence>
<dbReference type="GO" id="GO:0003677">
    <property type="term" value="F:DNA binding"/>
    <property type="evidence" value="ECO:0007669"/>
    <property type="project" value="UniProtKB-KW"/>
</dbReference>
<evidence type="ECO:0000256" key="7">
    <source>
        <dbReference type="ARBA" id="ARBA00023125"/>
    </source>
</evidence>
<evidence type="ECO:0000259" key="12">
    <source>
        <dbReference type="Pfam" id="PF03796"/>
    </source>
</evidence>
<evidence type="ECO:0000256" key="5">
    <source>
        <dbReference type="ARBA" id="ARBA00022806"/>
    </source>
</evidence>
<evidence type="ECO:0000256" key="1">
    <source>
        <dbReference type="ARBA" id="ARBA00008428"/>
    </source>
</evidence>
<dbReference type="GO" id="GO:0005524">
    <property type="term" value="F:ATP binding"/>
    <property type="evidence" value="ECO:0007669"/>
    <property type="project" value="UniProtKB-KW"/>
</dbReference>
<dbReference type="InterPro" id="IPR007693">
    <property type="entry name" value="DNA_helicase_DnaB-like_N"/>
</dbReference>
<dbReference type="InterPro" id="IPR036185">
    <property type="entry name" value="DNA_heli_DnaB-like_N_sf"/>
</dbReference>
<evidence type="ECO:0000256" key="8">
    <source>
        <dbReference type="ARBA" id="ARBA00023235"/>
    </source>
</evidence>
<dbReference type="Gene3D" id="1.10.860.10">
    <property type="entry name" value="DNAb Helicase, Chain A"/>
    <property type="match status" value="1"/>
</dbReference>
<dbReference type="InterPro" id="IPR016136">
    <property type="entry name" value="DNA_helicase_N/primase_C"/>
</dbReference>
<dbReference type="GO" id="GO:0006260">
    <property type="term" value="P:DNA replication"/>
    <property type="evidence" value="ECO:0007669"/>
    <property type="project" value="UniProtKB-KW"/>
</dbReference>
<dbReference type="SUPFAM" id="SSF52540">
    <property type="entry name" value="P-loop containing nucleoside triphosphate hydrolases"/>
    <property type="match status" value="1"/>
</dbReference>
<dbReference type="PANTHER" id="PTHR30153">
    <property type="entry name" value="REPLICATIVE DNA HELICASE DNAB"/>
    <property type="match status" value="1"/>
</dbReference>
<accession>A0A8S5N3L7</accession>
<keyword evidence="3" id="KW-0547">Nucleotide-binding</keyword>
<keyword evidence="6" id="KW-0067">ATP-binding</keyword>
<evidence type="ECO:0000256" key="10">
    <source>
        <dbReference type="ARBA" id="ARBA00048954"/>
    </source>
</evidence>
<name>A0A8S5N3L7_9CAUD</name>
<dbReference type="GO" id="GO:0016787">
    <property type="term" value="F:hydrolase activity"/>
    <property type="evidence" value="ECO:0007669"/>
    <property type="project" value="UniProtKB-KW"/>
</dbReference>
<sequence length="360" mass="38781">MNTQHNMAEMAAIGLLLLYPQQAGDALGLLRAEMFEAQPLADIFRCIRRMHTEGREWDGAAVAGALGPQYNELVMQCAACTGSAHQLGSYAAIVRGAWRERTLKAAALELAAGGQDADGITEAMRALVRGQDELACEEGGAGPSFAQCAAAALDGEEGGRQAMQVPGWHAFNRATGGLAQKGVYVIAARPGRGKTDFALQMAVMLAARFDELHLTVDEAAAVGMEQLEQAVARHRPQVVFLDHIGLMKTRARLKRSEELAGLTRALKEFAMRRGVAVVELVQAARESEGRRMCLRDMFGSATIEQDADGVLALEPQGEGAVSGGGSRDVRVSVLKWREGVACELRFAWQPQFHRFWPAGP</sequence>
<dbReference type="SUPFAM" id="SSF48024">
    <property type="entry name" value="N-terminal domain of DnaB helicase"/>
    <property type="match status" value="1"/>
</dbReference>
<evidence type="ECO:0000256" key="4">
    <source>
        <dbReference type="ARBA" id="ARBA00022801"/>
    </source>
</evidence>
<dbReference type="Gene3D" id="3.40.50.300">
    <property type="entry name" value="P-loop containing nucleotide triphosphate hydrolases"/>
    <property type="match status" value="2"/>
</dbReference>
<comment type="similarity">
    <text evidence="1">Belongs to the helicase family. DnaB subfamily.</text>
</comment>